<proteinExistence type="predicted"/>
<accession>A0A2P2NWL2</accession>
<reference evidence="1" key="1">
    <citation type="submission" date="2018-02" db="EMBL/GenBank/DDBJ databases">
        <title>Rhizophora mucronata_Transcriptome.</title>
        <authorList>
            <person name="Meera S.P."/>
            <person name="Sreeshan A."/>
            <person name="Augustine A."/>
        </authorList>
    </citation>
    <scope>NUCLEOTIDE SEQUENCE</scope>
    <source>
        <tissue evidence="1">Leaf</tissue>
    </source>
</reference>
<dbReference type="AlphaFoldDB" id="A0A2P2NWL2"/>
<name>A0A2P2NWL2_RHIMU</name>
<sequence length="21" mass="2382">MVCCLVLVFLFDTYIVSSNTN</sequence>
<organism evidence="1">
    <name type="scientific">Rhizophora mucronata</name>
    <name type="common">Asiatic mangrove</name>
    <dbReference type="NCBI Taxonomy" id="61149"/>
    <lineage>
        <taxon>Eukaryota</taxon>
        <taxon>Viridiplantae</taxon>
        <taxon>Streptophyta</taxon>
        <taxon>Embryophyta</taxon>
        <taxon>Tracheophyta</taxon>
        <taxon>Spermatophyta</taxon>
        <taxon>Magnoliopsida</taxon>
        <taxon>eudicotyledons</taxon>
        <taxon>Gunneridae</taxon>
        <taxon>Pentapetalae</taxon>
        <taxon>rosids</taxon>
        <taxon>fabids</taxon>
        <taxon>Malpighiales</taxon>
        <taxon>Rhizophoraceae</taxon>
        <taxon>Rhizophora</taxon>
    </lineage>
</organism>
<protein>
    <submittedName>
        <fullName evidence="1">Uncharacterized protein</fullName>
    </submittedName>
</protein>
<evidence type="ECO:0000313" key="1">
    <source>
        <dbReference type="EMBL" id="MBX46843.1"/>
    </source>
</evidence>
<dbReference type="EMBL" id="GGEC01066359">
    <property type="protein sequence ID" value="MBX46843.1"/>
    <property type="molecule type" value="Transcribed_RNA"/>
</dbReference>